<dbReference type="EMBL" id="CACVAZ010000201">
    <property type="protein sequence ID" value="CAA6826061.1"/>
    <property type="molecule type" value="Genomic_DNA"/>
</dbReference>
<proteinExistence type="predicted"/>
<dbReference type="GO" id="GO:0003677">
    <property type="term" value="F:DNA binding"/>
    <property type="evidence" value="ECO:0007669"/>
    <property type="project" value="InterPro"/>
</dbReference>
<dbReference type="GO" id="GO:0006355">
    <property type="term" value="P:regulation of DNA-templated transcription"/>
    <property type="evidence" value="ECO:0007669"/>
    <property type="project" value="InterPro"/>
</dbReference>
<evidence type="ECO:0000313" key="2">
    <source>
        <dbReference type="EMBL" id="CAA6826061.1"/>
    </source>
</evidence>
<dbReference type="AlphaFoldDB" id="A0A6S6TTS5"/>
<dbReference type="PROSITE" id="PS50937">
    <property type="entry name" value="HTH_MERR_2"/>
    <property type="match status" value="1"/>
</dbReference>
<evidence type="ECO:0000259" key="1">
    <source>
        <dbReference type="PROSITE" id="PS50937"/>
    </source>
</evidence>
<protein>
    <recommendedName>
        <fullName evidence="1">HTH merR-type domain-containing protein</fullName>
    </recommendedName>
</protein>
<organism evidence="2">
    <name type="scientific">uncultured Sulfurovum sp</name>
    <dbReference type="NCBI Taxonomy" id="269237"/>
    <lineage>
        <taxon>Bacteria</taxon>
        <taxon>Pseudomonadati</taxon>
        <taxon>Campylobacterota</taxon>
        <taxon>Epsilonproteobacteria</taxon>
        <taxon>Campylobacterales</taxon>
        <taxon>Sulfurovaceae</taxon>
        <taxon>Sulfurovum</taxon>
        <taxon>environmental samples</taxon>
    </lineage>
</organism>
<gene>
    <name evidence="2" type="ORF">HELGO_WM25338</name>
</gene>
<reference evidence="2" key="1">
    <citation type="submission" date="2020-01" db="EMBL/GenBank/DDBJ databases">
        <authorList>
            <person name="Meier V. D."/>
            <person name="Meier V D."/>
        </authorList>
    </citation>
    <scope>NUCLEOTIDE SEQUENCE</scope>
    <source>
        <strain evidence="2">HLG_WM_MAG_02</strain>
    </source>
</reference>
<sequence length="23" mass="2669">MKSTTQLAKKYGVSSQTIRNWIK</sequence>
<accession>A0A6S6TTS5</accession>
<dbReference type="InterPro" id="IPR000551">
    <property type="entry name" value="MerR-type_HTH_dom"/>
</dbReference>
<feature type="non-terminal residue" evidence="2">
    <location>
        <position position="23"/>
    </location>
</feature>
<name>A0A6S6TTS5_9BACT</name>
<feature type="domain" description="HTH merR-type" evidence="1">
    <location>
        <begin position="1"/>
        <end position="23"/>
    </location>
</feature>